<reference evidence="1 2" key="1">
    <citation type="journal article" date="2023" name="Sci. Data">
        <title>Genome assembly of the Korean intertidal mud-creeper Batillaria attramentaria.</title>
        <authorList>
            <person name="Patra A.K."/>
            <person name="Ho P.T."/>
            <person name="Jun S."/>
            <person name="Lee S.J."/>
            <person name="Kim Y."/>
            <person name="Won Y.J."/>
        </authorList>
    </citation>
    <scope>NUCLEOTIDE SEQUENCE [LARGE SCALE GENOMIC DNA]</scope>
    <source>
        <strain evidence="1">Wonlab-2016</strain>
    </source>
</reference>
<organism evidence="1 2">
    <name type="scientific">Batillaria attramentaria</name>
    <dbReference type="NCBI Taxonomy" id="370345"/>
    <lineage>
        <taxon>Eukaryota</taxon>
        <taxon>Metazoa</taxon>
        <taxon>Spiralia</taxon>
        <taxon>Lophotrochozoa</taxon>
        <taxon>Mollusca</taxon>
        <taxon>Gastropoda</taxon>
        <taxon>Caenogastropoda</taxon>
        <taxon>Sorbeoconcha</taxon>
        <taxon>Cerithioidea</taxon>
        <taxon>Batillariidae</taxon>
        <taxon>Batillaria</taxon>
    </lineage>
</organism>
<protein>
    <submittedName>
        <fullName evidence="1">Uncharacterized protein</fullName>
    </submittedName>
</protein>
<evidence type="ECO:0000313" key="1">
    <source>
        <dbReference type="EMBL" id="KAK7492422.1"/>
    </source>
</evidence>
<gene>
    <name evidence="1" type="ORF">BaRGS_00016295</name>
</gene>
<dbReference type="AlphaFoldDB" id="A0ABD0KYX8"/>
<accession>A0ABD0KYX8</accession>
<evidence type="ECO:0000313" key="2">
    <source>
        <dbReference type="Proteomes" id="UP001519460"/>
    </source>
</evidence>
<name>A0ABD0KYX8_9CAEN</name>
<comment type="caution">
    <text evidence="1">The sequence shown here is derived from an EMBL/GenBank/DDBJ whole genome shotgun (WGS) entry which is preliminary data.</text>
</comment>
<dbReference type="Proteomes" id="UP001519460">
    <property type="component" value="Unassembled WGS sequence"/>
</dbReference>
<keyword evidence="2" id="KW-1185">Reference proteome</keyword>
<dbReference type="EMBL" id="JACVVK020000103">
    <property type="protein sequence ID" value="KAK7492422.1"/>
    <property type="molecule type" value="Genomic_DNA"/>
</dbReference>
<proteinExistence type="predicted"/>
<sequence length="193" mass="21279">MDGSEGRIMEDLRPFLVVPAGARVPGCKPDLCGASTSVSPCVSNTACLVHPTALLQHVPRLSRSRMIATCFCWLHAQGRYLLALLASSYFDRIVASCFSSLHHTRDRYLYFLASSCSLRIAACLSWLHHAHRGSLFVLSGFIMITEVRCLFSLASSCSLRFAVLSGFIMLTEVRCSLWLHHAHRGSLFSLASS</sequence>